<feature type="compositionally biased region" description="Gly residues" evidence="1">
    <location>
        <begin position="45"/>
        <end position="60"/>
    </location>
</feature>
<evidence type="ECO:0000256" key="2">
    <source>
        <dbReference type="SAM" id="SignalP"/>
    </source>
</evidence>
<evidence type="ECO:0000256" key="1">
    <source>
        <dbReference type="SAM" id="MobiDB-lite"/>
    </source>
</evidence>
<name>A0A6A6UNX1_9PEZI</name>
<feature type="chain" id="PRO_5025674960" evidence="2">
    <location>
        <begin position="23"/>
        <end position="113"/>
    </location>
</feature>
<protein>
    <submittedName>
        <fullName evidence="3">Uncharacterized protein</fullName>
    </submittedName>
</protein>
<accession>A0A6A6UNX1</accession>
<feature type="signal peptide" evidence="2">
    <location>
        <begin position="1"/>
        <end position="22"/>
    </location>
</feature>
<reference evidence="3" key="1">
    <citation type="journal article" date="2020" name="Stud. Mycol.">
        <title>101 Dothideomycetes genomes: a test case for predicting lifestyles and emergence of pathogens.</title>
        <authorList>
            <person name="Haridas S."/>
            <person name="Albert R."/>
            <person name="Binder M."/>
            <person name="Bloem J."/>
            <person name="Labutti K."/>
            <person name="Salamov A."/>
            <person name="Andreopoulos B."/>
            <person name="Baker S."/>
            <person name="Barry K."/>
            <person name="Bills G."/>
            <person name="Bluhm B."/>
            <person name="Cannon C."/>
            <person name="Castanera R."/>
            <person name="Culley D."/>
            <person name="Daum C."/>
            <person name="Ezra D."/>
            <person name="Gonzalez J."/>
            <person name="Henrissat B."/>
            <person name="Kuo A."/>
            <person name="Liang C."/>
            <person name="Lipzen A."/>
            <person name="Lutzoni F."/>
            <person name="Magnuson J."/>
            <person name="Mondo S."/>
            <person name="Nolan M."/>
            <person name="Ohm R."/>
            <person name="Pangilinan J."/>
            <person name="Park H.-J."/>
            <person name="Ramirez L."/>
            <person name="Alfaro M."/>
            <person name="Sun H."/>
            <person name="Tritt A."/>
            <person name="Yoshinaga Y."/>
            <person name="Zwiers L.-H."/>
            <person name="Turgeon B."/>
            <person name="Goodwin S."/>
            <person name="Spatafora J."/>
            <person name="Crous P."/>
            <person name="Grigoriev I."/>
        </authorList>
    </citation>
    <scope>NUCLEOTIDE SEQUENCE</scope>
    <source>
        <strain evidence="3">CBS 115976</strain>
    </source>
</reference>
<evidence type="ECO:0000313" key="4">
    <source>
        <dbReference type="Proteomes" id="UP000799302"/>
    </source>
</evidence>
<keyword evidence="2" id="KW-0732">Signal</keyword>
<dbReference type="AlphaFoldDB" id="A0A6A6UNX1"/>
<dbReference type="Proteomes" id="UP000799302">
    <property type="component" value="Unassembled WGS sequence"/>
</dbReference>
<sequence length="113" mass="11010">MLAKSFLLAILASAVIAGNVVARDEMTSQTIEKRQDTPTVPAGLGAPGAGAAGGPPGGFTGKKHGKGKGKRHRKHGKGKHGKGKRHGKGQAPGADAASAPSPAAPAPAAAPPS</sequence>
<feature type="compositionally biased region" description="Pro residues" evidence="1">
    <location>
        <begin position="102"/>
        <end position="113"/>
    </location>
</feature>
<keyword evidence="4" id="KW-1185">Reference proteome</keyword>
<organism evidence="3 4">
    <name type="scientific">Microthyrium microscopicum</name>
    <dbReference type="NCBI Taxonomy" id="703497"/>
    <lineage>
        <taxon>Eukaryota</taxon>
        <taxon>Fungi</taxon>
        <taxon>Dikarya</taxon>
        <taxon>Ascomycota</taxon>
        <taxon>Pezizomycotina</taxon>
        <taxon>Dothideomycetes</taxon>
        <taxon>Dothideomycetes incertae sedis</taxon>
        <taxon>Microthyriales</taxon>
        <taxon>Microthyriaceae</taxon>
        <taxon>Microthyrium</taxon>
    </lineage>
</organism>
<gene>
    <name evidence="3" type="ORF">BT63DRAFT_451462</name>
</gene>
<evidence type="ECO:0000313" key="3">
    <source>
        <dbReference type="EMBL" id="KAF2673416.1"/>
    </source>
</evidence>
<feature type="compositionally biased region" description="Basic and acidic residues" evidence="1">
    <location>
        <begin position="26"/>
        <end position="36"/>
    </location>
</feature>
<feature type="region of interest" description="Disordered" evidence="1">
    <location>
        <begin position="26"/>
        <end position="113"/>
    </location>
</feature>
<feature type="compositionally biased region" description="Basic residues" evidence="1">
    <location>
        <begin position="61"/>
        <end position="88"/>
    </location>
</feature>
<proteinExistence type="predicted"/>
<dbReference type="EMBL" id="MU004231">
    <property type="protein sequence ID" value="KAF2673416.1"/>
    <property type="molecule type" value="Genomic_DNA"/>
</dbReference>
<feature type="compositionally biased region" description="Low complexity" evidence="1">
    <location>
        <begin position="89"/>
        <end position="101"/>
    </location>
</feature>